<dbReference type="InterPro" id="IPR016025">
    <property type="entry name" value="Clathrin_H-chain_N"/>
</dbReference>
<gene>
    <name evidence="1" type="ORF">AMSG_01038</name>
</gene>
<evidence type="ECO:0000313" key="1">
    <source>
        <dbReference type="EMBL" id="KNC52210.1"/>
    </source>
</evidence>
<name>A0A0L0DJ36_THETB</name>
<dbReference type="Proteomes" id="UP000054408">
    <property type="component" value="Unassembled WGS sequence"/>
</dbReference>
<evidence type="ECO:0000313" key="2">
    <source>
        <dbReference type="Proteomes" id="UP000054408"/>
    </source>
</evidence>
<keyword evidence="2" id="KW-1185">Reference proteome</keyword>
<accession>A0A0L0DJ36</accession>
<dbReference type="SUPFAM" id="SSF50989">
    <property type="entry name" value="Clathrin heavy-chain terminal domain"/>
    <property type="match status" value="1"/>
</dbReference>
<dbReference type="GO" id="GO:0030130">
    <property type="term" value="C:clathrin coat of trans-Golgi network vesicle"/>
    <property type="evidence" value="ECO:0007669"/>
    <property type="project" value="InterPro"/>
</dbReference>
<dbReference type="Gene3D" id="2.130.10.110">
    <property type="entry name" value="Clathrin heavy-chain terminal domain"/>
    <property type="match status" value="1"/>
</dbReference>
<dbReference type="GO" id="GO:0071439">
    <property type="term" value="C:clathrin complex"/>
    <property type="evidence" value="ECO:0007669"/>
    <property type="project" value="TreeGrafter"/>
</dbReference>
<organism evidence="1 2">
    <name type="scientific">Thecamonas trahens ATCC 50062</name>
    <dbReference type="NCBI Taxonomy" id="461836"/>
    <lineage>
        <taxon>Eukaryota</taxon>
        <taxon>Apusozoa</taxon>
        <taxon>Apusomonadida</taxon>
        <taxon>Apusomonadidae</taxon>
        <taxon>Thecamonas</taxon>
    </lineage>
</organism>
<dbReference type="RefSeq" id="XP_013762213.1">
    <property type="nucleotide sequence ID" value="XM_013906759.1"/>
</dbReference>
<dbReference type="GO" id="GO:0006898">
    <property type="term" value="P:receptor-mediated endocytosis"/>
    <property type="evidence" value="ECO:0007669"/>
    <property type="project" value="TreeGrafter"/>
</dbReference>
<dbReference type="GO" id="GO:0005198">
    <property type="term" value="F:structural molecule activity"/>
    <property type="evidence" value="ECO:0007669"/>
    <property type="project" value="InterPro"/>
</dbReference>
<dbReference type="AlphaFoldDB" id="A0A0L0DJ36"/>
<protein>
    <submittedName>
        <fullName evidence="1">Uncharacterized protein</fullName>
    </submittedName>
</protein>
<dbReference type="GO" id="GO:0006886">
    <property type="term" value="P:intracellular protein transport"/>
    <property type="evidence" value="ECO:0007669"/>
    <property type="project" value="InterPro"/>
</dbReference>
<dbReference type="EMBL" id="GL349436">
    <property type="protein sequence ID" value="KNC52210.1"/>
    <property type="molecule type" value="Genomic_DNA"/>
</dbReference>
<dbReference type="GO" id="GO:0030132">
    <property type="term" value="C:clathrin coat of coated pit"/>
    <property type="evidence" value="ECO:0007669"/>
    <property type="project" value="InterPro"/>
</dbReference>
<dbReference type="OrthoDB" id="2113814at2759"/>
<sequence length="458" mass="47108">MHAGESVAVAGPERLYMVSDLAASPPTLRTWASAVDGAVHNAVSHRMALRKGATLQVFDMEQRAKLASSNLPDVGASGIFARWLSPDVLGVVAAGTLLLWDVSQPGSEPVVETELDPLLGGSVQITALKASPDLEYICIGGLAVVDGHINGVAQFYTRSTRVSVPLQAHAFEFSTHPEAPDTPVLIVADRPQGQAAGSLSILPLPLGDSVALGASGKMFFFSESDNDFPVAVCASPARRIVYTVSKFGFIFINELASAATVYTNRISDSTIFVSGINLDGAFVGVNVAGQVLCVDLNFDALEQYVASVLNNPSLLSVFSPLVAAHRASLAADATDALTAEPAEPCDELETTAETTMATMLAAGLGLEPAANAQGMSVLESDTSAPAITSLDQFRSAVCAVVAGALDEPEAEWTAAIKVLATVGSSIAGAGAWVTAAGTVVDGSFCGCGGRGCGRRGGR</sequence>
<dbReference type="GO" id="GO:0032051">
    <property type="term" value="F:clathrin light chain binding"/>
    <property type="evidence" value="ECO:0007669"/>
    <property type="project" value="TreeGrafter"/>
</dbReference>
<dbReference type="eggNOG" id="KOG0985">
    <property type="taxonomic scope" value="Eukaryota"/>
</dbReference>
<dbReference type="PANTHER" id="PTHR10292:SF1">
    <property type="entry name" value="CLATHRIN HEAVY CHAIN"/>
    <property type="match status" value="1"/>
</dbReference>
<proteinExistence type="predicted"/>
<reference evidence="1 2" key="1">
    <citation type="submission" date="2010-05" db="EMBL/GenBank/DDBJ databases">
        <title>The Genome Sequence of Thecamonas trahens ATCC 50062.</title>
        <authorList>
            <consortium name="The Broad Institute Genome Sequencing Platform"/>
            <person name="Russ C."/>
            <person name="Cuomo C."/>
            <person name="Shea T."/>
            <person name="Young S.K."/>
            <person name="Zeng Q."/>
            <person name="Koehrsen M."/>
            <person name="Haas B."/>
            <person name="Borodovsky M."/>
            <person name="Guigo R."/>
            <person name="Alvarado L."/>
            <person name="Berlin A."/>
            <person name="Bochicchio J."/>
            <person name="Borenstein D."/>
            <person name="Chapman S."/>
            <person name="Chen Z."/>
            <person name="Freedman E."/>
            <person name="Gellesch M."/>
            <person name="Goldberg J."/>
            <person name="Griggs A."/>
            <person name="Gujja S."/>
            <person name="Heilman E."/>
            <person name="Heiman D."/>
            <person name="Hepburn T."/>
            <person name="Howarth C."/>
            <person name="Jen D."/>
            <person name="Larson L."/>
            <person name="Mehta T."/>
            <person name="Park D."/>
            <person name="Pearson M."/>
            <person name="Roberts A."/>
            <person name="Saif S."/>
            <person name="Shenoy N."/>
            <person name="Sisk P."/>
            <person name="Stolte C."/>
            <person name="Sykes S."/>
            <person name="Thomson T."/>
            <person name="Walk T."/>
            <person name="White J."/>
            <person name="Yandava C."/>
            <person name="Burger G."/>
            <person name="Gray M.W."/>
            <person name="Holland P.W.H."/>
            <person name="King N."/>
            <person name="Lang F.B.F."/>
            <person name="Roger A.J."/>
            <person name="Ruiz-Trillo I."/>
            <person name="Lander E."/>
            <person name="Nusbaum C."/>
        </authorList>
    </citation>
    <scope>NUCLEOTIDE SEQUENCE [LARGE SCALE GENOMIC DNA]</scope>
    <source>
        <strain evidence="1 2">ATCC 50062</strain>
    </source>
</reference>
<dbReference type="PANTHER" id="PTHR10292">
    <property type="entry name" value="CLATHRIN HEAVY CHAIN RELATED"/>
    <property type="match status" value="1"/>
</dbReference>
<dbReference type="STRING" id="461836.A0A0L0DJ36"/>
<dbReference type="GeneID" id="25560810"/>